<keyword evidence="4 13" id="KW-0963">Cytoplasm</keyword>
<comment type="subunit">
    <text evidence="3 13">Monomer.</text>
</comment>
<evidence type="ECO:0000313" key="14">
    <source>
        <dbReference type="EMBL" id="HGK23276.1"/>
    </source>
</evidence>
<dbReference type="SUPFAM" id="SSF111337">
    <property type="entry name" value="QueA-like"/>
    <property type="match status" value="1"/>
</dbReference>
<evidence type="ECO:0000256" key="1">
    <source>
        <dbReference type="ARBA" id="ARBA00004496"/>
    </source>
</evidence>
<dbReference type="EMBL" id="DTDV01000007">
    <property type="protein sequence ID" value="HGK23276.1"/>
    <property type="molecule type" value="Genomic_DNA"/>
</dbReference>
<evidence type="ECO:0000256" key="12">
    <source>
        <dbReference type="ARBA" id="ARBA00076160"/>
    </source>
</evidence>
<dbReference type="PANTHER" id="PTHR30307:SF0">
    <property type="entry name" value="S-ADENOSYLMETHIONINE:TRNA RIBOSYLTRANSFERASE-ISOMERASE"/>
    <property type="match status" value="1"/>
</dbReference>
<evidence type="ECO:0000256" key="3">
    <source>
        <dbReference type="ARBA" id="ARBA00011245"/>
    </source>
</evidence>
<comment type="pathway">
    <text evidence="2 13">tRNA modification; tRNA-queuosine biosynthesis.</text>
</comment>
<gene>
    <name evidence="13 14" type="primary">queA</name>
    <name evidence="14" type="ORF">ENU78_02325</name>
</gene>
<comment type="function">
    <text evidence="13">Transfers and isomerizes the ribose moiety from AdoMet to the 7-aminomethyl group of 7-deazaguanine (preQ1-tRNA) to give epoxyqueuosine (oQ-tRNA).</text>
</comment>
<dbReference type="InterPro" id="IPR042119">
    <property type="entry name" value="QueA_dom2"/>
</dbReference>
<dbReference type="FunFam" id="2.40.10.240:FF:000002">
    <property type="entry name" value="S-adenosylmethionine:tRNA ribosyltransferase-isomerase"/>
    <property type="match status" value="1"/>
</dbReference>
<dbReference type="EC" id="2.4.99.17" evidence="10 13"/>
<comment type="subcellular location">
    <subcellularLocation>
        <location evidence="1 13">Cytoplasm</location>
    </subcellularLocation>
</comment>
<reference evidence="14" key="1">
    <citation type="journal article" date="2020" name="mSystems">
        <title>Genome- and Community-Level Interaction Insights into Carbon Utilization and Element Cycling Functions of Hydrothermarchaeota in Hydrothermal Sediment.</title>
        <authorList>
            <person name="Zhou Z."/>
            <person name="Liu Y."/>
            <person name="Xu W."/>
            <person name="Pan J."/>
            <person name="Luo Z.H."/>
            <person name="Li M."/>
        </authorList>
    </citation>
    <scope>NUCLEOTIDE SEQUENCE [LARGE SCALE GENOMIC DNA]</scope>
    <source>
        <strain evidence="14">SpSt-70</strain>
    </source>
</reference>
<evidence type="ECO:0000256" key="7">
    <source>
        <dbReference type="ARBA" id="ARBA00022785"/>
    </source>
</evidence>
<evidence type="ECO:0000256" key="2">
    <source>
        <dbReference type="ARBA" id="ARBA00004691"/>
    </source>
</evidence>
<dbReference type="InterPro" id="IPR042118">
    <property type="entry name" value="QueA_dom1"/>
</dbReference>
<dbReference type="FunFam" id="3.40.1780.10:FF:000001">
    <property type="entry name" value="S-adenosylmethionine:tRNA ribosyltransferase-isomerase"/>
    <property type="match status" value="1"/>
</dbReference>
<dbReference type="UniPathway" id="UPA00392"/>
<organism evidence="14">
    <name type="scientific">Dictyoglomus thermophilum</name>
    <dbReference type="NCBI Taxonomy" id="14"/>
    <lineage>
        <taxon>Bacteria</taxon>
        <taxon>Pseudomonadati</taxon>
        <taxon>Dictyoglomota</taxon>
        <taxon>Dictyoglomia</taxon>
        <taxon>Dictyoglomales</taxon>
        <taxon>Dictyoglomaceae</taxon>
        <taxon>Dictyoglomus</taxon>
    </lineage>
</organism>
<comment type="catalytic activity">
    <reaction evidence="8 13">
        <text>7-aminomethyl-7-carbaguanosine(34) in tRNA + S-adenosyl-L-methionine = epoxyqueuosine(34) in tRNA + adenine + L-methionine + 2 H(+)</text>
        <dbReference type="Rhea" id="RHEA:32155"/>
        <dbReference type="Rhea" id="RHEA-COMP:10342"/>
        <dbReference type="Rhea" id="RHEA-COMP:18582"/>
        <dbReference type="ChEBI" id="CHEBI:15378"/>
        <dbReference type="ChEBI" id="CHEBI:16708"/>
        <dbReference type="ChEBI" id="CHEBI:57844"/>
        <dbReference type="ChEBI" id="CHEBI:59789"/>
        <dbReference type="ChEBI" id="CHEBI:82833"/>
        <dbReference type="ChEBI" id="CHEBI:194443"/>
        <dbReference type="EC" id="2.4.99.17"/>
    </reaction>
</comment>
<dbReference type="GO" id="GO:0005737">
    <property type="term" value="C:cytoplasm"/>
    <property type="evidence" value="ECO:0007669"/>
    <property type="project" value="UniProtKB-SubCell"/>
</dbReference>
<dbReference type="InterPro" id="IPR036100">
    <property type="entry name" value="QueA_sf"/>
</dbReference>
<evidence type="ECO:0000256" key="5">
    <source>
        <dbReference type="ARBA" id="ARBA00022679"/>
    </source>
</evidence>
<evidence type="ECO:0000256" key="6">
    <source>
        <dbReference type="ARBA" id="ARBA00022691"/>
    </source>
</evidence>
<dbReference type="Pfam" id="PF02547">
    <property type="entry name" value="Queuosine_synth"/>
    <property type="match status" value="1"/>
</dbReference>
<keyword evidence="14" id="KW-0413">Isomerase</keyword>
<dbReference type="InterPro" id="IPR003699">
    <property type="entry name" value="QueA"/>
</dbReference>
<protein>
    <recommendedName>
        <fullName evidence="11 13">S-adenosylmethionine:tRNA ribosyltransferase-isomerase</fullName>
        <ecNumber evidence="10 13">2.4.99.17</ecNumber>
    </recommendedName>
    <alternativeName>
        <fullName evidence="12 13">Queuosine biosynthesis protein QueA</fullName>
    </alternativeName>
</protein>
<accession>A0A7C3KR64</accession>
<evidence type="ECO:0000256" key="8">
    <source>
        <dbReference type="ARBA" id="ARBA00052751"/>
    </source>
</evidence>
<evidence type="ECO:0000256" key="4">
    <source>
        <dbReference type="ARBA" id="ARBA00022490"/>
    </source>
</evidence>
<keyword evidence="7 13" id="KW-0671">Queuosine biosynthesis</keyword>
<comment type="caution">
    <text evidence="14">The sequence shown here is derived from an EMBL/GenBank/DDBJ whole genome shotgun (WGS) entry which is preliminary data.</text>
</comment>
<dbReference type="RefSeq" id="WP_149122545.1">
    <property type="nucleotide sequence ID" value="NZ_VTFL01000001.1"/>
</dbReference>
<name>A0A7C3KR64_DICTH</name>
<evidence type="ECO:0000256" key="9">
    <source>
        <dbReference type="ARBA" id="ARBA00061210"/>
    </source>
</evidence>
<comment type="similarity">
    <text evidence="9 13">Belongs to the QueA family.</text>
</comment>
<sequence>MVLKLSDYDYYLPEELIAQEPAEPRDTSRLMLVNRKTGEINITIFREIKNYLKSGDVLVLNNTKVIPARLYGKKETGAKIEVLLLKKIGEGKYEALLKPGKRAKIGTKIYFFEDIYAEVVNRNEEGIFVLKFSQEDLDKILPEIGNIPLPPYIKKPIDDPDKYQTVYAQKEGAVAAPTAGLHFTEELLKTLGEMGVEILYITLHVGLGTFRPVVVEDITKHKLDPEYFEVSDEVAERINKAKEERRRVIAVGTTVTRVLEAQGRSGKVEPGSGLVDLFIYPGFEFKVIDGLITNFHLPKSTLLMLVAAFMGYDLMKKAYNKAIEERMRFYSFGDAMFIY</sequence>
<dbReference type="PANTHER" id="PTHR30307">
    <property type="entry name" value="S-ADENOSYLMETHIONINE:TRNA RIBOSYLTRANSFERASE-ISOMERASE"/>
    <property type="match status" value="1"/>
</dbReference>
<keyword evidence="5 13" id="KW-0808">Transferase</keyword>
<dbReference type="GO" id="GO:0051075">
    <property type="term" value="F:S-adenosylmethionine:tRNA ribosyltransferase-isomerase activity"/>
    <property type="evidence" value="ECO:0007669"/>
    <property type="project" value="UniProtKB-EC"/>
</dbReference>
<evidence type="ECO:0000256" key="11">
    <source>
        <dbReference type="ARBA" id="ARBA00069325"/>
    </source>
</evidence>
<dbReference type="NCBIfam" id="TIGR00113">
    <property type="entry name" value="queA"/>
    <property type="match status" value="1"/>
</dbReference>
<evidence type="ECO:0000256" key="13">
    <source>
        <dbReference type="HAMAP-Rule" id="MF_00113"/>
    </source>
</evidence>
<dbReference type="HAMAP" id="MF_00113">
    <property type="entry name" value="QueA"/>
    <property type="match status" value="1"/>
</dbReference>
<dbReference type="Gene3D" id="2.40.10.240">
    <property type="entry name" value="QueA-like"/>
    <property type="match status" value="1"/>
</dbReference>
<dbReference type="GO" id="GO:0008616">
    <property type="term" value="P:tRNA queuosine(34) biosynthetic process"/>
    <property type="evidence" value="ECO:0007669"/>
    <property type="project" value="UniProtKB-UniRule"/>
</dbReference>
<proteinExistence type="inferred from homology"/>
<keyword evidence="6 13" id="KW-0949">S-adenosyl-L-methionine</keyword>
<dbReference type="NCBIfam" id="NF001140">
    <property type="entry name" value="PRK00147.1"/>
    <property type="match status" value="1"/>
</dbReference>
<dbReference type="Gene3D" id="3.40.1780.10">
    <property type="entry name" value="QueA-like"/>
    <property type="match status" value="1"/>
</dbReference>
<evidence type="ECO:0000256" key="10">
    <source>
        <dbReference type="ARBA" id="ARBA00066503"/>
    </source>
</evidence>
<dbReference type="AlphaFoldDB" id="A0A7C3KR64"/>
<keyword evidence="14" id="KW-0328">Glycosyltransferase</keyword>